<accession>A0A2S8F639</accession>
<evidence type="ECO:0000313" key="3">
    <source>
        <dbReference type="Proteomes" id="UP000240009"/>
    </source>
</evidence>
<dbReference type="Pfam" id="PF08878">
    <property type="entry name" value="HamA"/>
    <property type="match status" value="1"/>
</dbReference>
<comment type="caution">
    <text evidence="2">The sequence shown here is derived from an EMBL/GenBank/DDBJ whole genome shotgun (WGS) entry which is preliminary data.</text>
</comment>
<name>A0A2S8F639_9BACT</name>
<dbReference type="InterPro" id="IPR014976">
    <property type="entry name" value="AbpA_HamA_C"/>
</dbReference>
<dbReference type="EMBL" id="PUIA01000057">
    <property type="protein sequence ID" value="PQO27617.1"/>
    <property type="molecule type" value="Genomic_DNA"/>
</dbReference>
<feature type="domain" description="Anti-bacteriophage protein A/HamA C-terminal" evidence="1">
    <location>
        <begin position="11"/>
        <end position="284"/>
    </location>
</feature>
<reference evidence="2 3" key="1">
    <citation type="submission" date="2018-02" db="EMBL/GenBank/DDBJ databases">
        <title>Comparative genomes isolates from brazilian mangrove.</title>
        <authorList>
            <person name="Araujo J.E."/>
            <person name="Taketani R.G."/>
            <person name="Silva M.C.P."/>
            <person name="Loureco M.V."/>
            <person name="Andreote F.D."/>
        </authorList>
    </citation>
    <scope>NUCLEOTIDE SEQUENCE [LARGE SCALE GENOMIC DNA]</scope>
    <source>
        <strain evidence="2 3">HEX-2 MGV</strain>
    </source>
</reference>
<dbReference type="OrthoDB" id="785623at2"/>
<evidence type="ECO:0000259" key="1">
    <source>
        <dbReference type="Pfam" id="PF08878"/>
    </source>
</evidence>
<protein>
    <submittedName>
        <fullName evidence="2">DUF1837 domain-containing protein</fullName>
    </submittedName>
</protein>
<gene>
    <name evidence="2" type="ORF">C5Y96_19005</name>
</gene>
<dbReference type="AlphaFoldDB" id="A0A2S8F639"/>
<dbReference type="RefSeq" id="WP_105356558.1">
    <property type="nucleotide sequence ID" value="NZ_PUIA01000057.1"/>
</dbReference>
<organism evidence="2 3">
    <name type="scientific">Blastopirellula marina</name>
    <dbReference type="NCBI Taxonomy" id="124"/>
    <lineage>
        <taxon>Bacteria</taxon>
        <taxon>Pseudomonadati</taxon>
        <taxon>Planctomycetota</taxon>
        <taxon>Planctomycetia</taxon>
        <taxon>Pirellulales</taxon>
        <taxon>Pirellulaceae</taxon>
        <taxon>Blastopirellula</taxon>
    </lineage>
</organism>
<evidence type="ECO:0000313" key="2">
    <source>
        <dbReference type="EMBL" id="PQO27617.1"/>
    </source>
</evidence>
<dbReference type="Proteomes" id="UP000240009">
    <property type="component" value="Unassembled WGS sequence"/>
</dbReference>
<sequence length="293" mass="33669">MTSTPPHPSAFLDIRVHEEDSLRGLTAFCAGYECDEWRAEQLAYHLIEWLPEFALTHKEIETLGPHNVVRLLSKAAEVIYNTRTASAEHADKRGEIGEILLHIAIRQVFKSIPAISKFYYKDSANNTVKGFDAVHVVATSDELQLWLGEVKFYKGISSAIRDVVKEIDEHTERDYLRSEFSLIANKIDDSWPVADRLKRLLDRNTSLDEVFSSMAIPVFLTYESRVIRDSNAVTEEFRKKFDKEVRKHYKAFSDKNLPPEIKIHLFLLPLKLKSMLVEAFEKRLKSCQSISGL</sequence>
<proteinExistence type="predicted"/>